<protein>
    <submittedName>
        <fullName evidence="3">DUF296 domain-containing protein</fullName>
    </submittedName>
</protein>
<evidence type="ECO:0000259" key="2">
    <source>
        <dbReference type="PROSITE" id="PS51742"/>
    </source>
</evidence>
<dbReference type="EMBL" id="JANCLU010000038">
    <property type="protein sequence ID" value="MCP8941124.1"/>
    <property type="molecule type" value="Genomic_DNA"/>
</dbReference>
<gene>
    <name evidence="3" type="ORF">NK718_21600</name>
</gene>
<dbReference type="PROSITE" id="PS51742">
    <property type="entry name" value="PPC"/>
    <property type="match status" value="1"/>
</dbReference>
<feature type="region of interest" description="Disordered" evidence="1">
    <location>
        <begin position="1"/>
        <end position="22"/>
    </location>
</feature>
<comment type="caution">
    <text evidence="3">The sequence shown here is derived from an EMBL/GenBank/DDBJ whole genome shotgun (WGS) entry which is preliminary data.</text>
</comment>
<dbReference type="Gene3D" id="3.30.1330.80">
    <property type="entry name" value="Hypothetical protein, similar to alpha- acetolactate decarboxylase, domain 2"/>
    <property type="match status" value="2"/>
</dbReference>
<proteinExistence type="predicted"/>
<dbReference type="Pfam" id="PF03479">
    <property type="entry name" value="PCC"/>
    <property type="match status" value="1"/>
</dbReference>
<feature type="domain" description="PPC" evidence="2">
    <location>
        <begin position="32"/>
        <end position="178"/>
    </location>
</feature>
<reference evidence="3 4" key="1">
    <citation type="submission" date="2022-07" db="EMBL/GenBank/DDBJ databases">
        <authorList>
            <person name="Li W.-J."/>
            <person name="Deng Q.-Q."/>
        </authorList>
    </citation>
    <scope>NUCLEOTIDE SEQUENCE [LARGE SCALE GENOMIC DNA]</scope>
    <source>
        <strain evidence="3 4">SYSU M60028</strain>
    </source>
</reference>
<organism evidence="3 4">
    <name type="scientific">Alsobacter ponti</name>
    <dbReference type="NCBI Taxonomy" id="2962936"/>
    <lineage>
        <taxon>Bacteria</taxon>
        <taxon>Pseudomonadati</taxon>
        <taxon>Pseudomonadota</taxon>
        <taxon>Alphaproteobacteria</taxon>
        <taxon>Hyphomicrobiales</taxon>
        <taxon>Alsobacteraceae</taxon>
        <taxon>Alsobacter</taxon>
    </lineage>
</organism>
<evidence type="ECO:0000313" key="3">
    <source>
        <dbReference type="EMBL" id="MCP8941124.1"/>
    </source>
</evidence>
<name>A0ABT1LI54_9HYPH</name>
<keyword evidence="4" id="KW-1185">Reference proteome</keyword>
<dbReference type="InterPro" id="IPR005175">
    <property type="entry name" value="PPC_dom"/>
</dbReference>
<dbReference type="RefSeq" id="WP_254746670.1">
    <property type="nucleotide sequence ID" value="NZ_JANCLU010000038.1"/>
</dbReference>
<dbReference type="Proteomes" id="UP001205890">
    <property type="component" value="Unassembled WGS sequence"/>
</dbReference>
<evidence type="ECO:0000256" key="1">
    <source>
        <dbReference type="SAM" id="MobiDB-lite"/>
    </source>
</evidence>
<dbReference type="SUPFAM" id="SSF117856">
    <property type="entry name" value="AF0104/ALDC/Ptd012-like"/>
    <property type="match status" value="2"/>
</dbReference>
<sequence>MTSTVSPSPQSPSQRTIRQPGPAAAERIVAVEARGRDIAFDLEPGRLLVEAVREGLAAHGFSAGVVELGAVALSPFAYVMPALSTTGENAAFYSEVFRPAGVTRLERGALTFGERDGGAFFHCHALWAESDGRVNGGHLMPGETVVAERARVTALGLAGAGFCAVQDPETNFKLFEPAPLGGPAPSGEGTRALALRMRPNQDLFGALEAFCAARGIRAARIRGGVGSTIGARFEDGRVVENFATEVYIVDGDIRPGADGRPIATIDVGLVDYKGGIARGRLKRGDNPVLMTFELALEVVDGEGRSG</sequence>
<evidence type="ECO:0000313" key="4">
    <source>
        <dbReference type="Proteomes" id="UP001205890"/>
    </source>
</evidence>
<accession>A0ABT1LI54</accession>